<dbReference type="PIRSF" id="PIRSF033490">
    <property type="entry name" value="MazF"/>
    <property type="match status" value="1"/>
</dbReference>
<dbReference type="EC" id="3.1.-.-" evidence="3"/>
<dbReference type="PANTHER" id="PTHR33988:SF1">
    <property type="entry name" value="ENDORIBONUCLEASE MAZF7-RELATED"/>
    <property type="match status" value="1"/>
</dbReference>
<dbReference type="InterPro" id="IPR003477">
    <property type="entry name" value="PemK-like"/>
</dbReference>
<comment type="similarity">
    <text evidence="1 3">Belongs to the PemK/MazF family.</text>
</comment>
<organism evidence="4">
    <name type="scientific">Microbacterium sp. A8/3-1</name>
    <dbReference type="NCBI Taxonomy" id="3160749"/>
    <lineage>
        <taxon>Bacteria</taxon>
        <taxon>Bacillati</taxon>
        <taxon>Actinomycetota</taxon>
        <taxon>Actinomycetes</taxon>
        <taxon>Micrococcales</taxon>
        <taxon>Microbacteriaceae</taxon>
        <taxon>Microbacterium</taxon>
    </lineage>
</organism>
<keyword evidence="3" id="KW-0255">Endonuclease</keyword>
<keyword evidence="3 4" id="KW-0378">Hydrolase</keyword>
<dbReference type="GO" id="GO:0006402">
    <property type="term" value="P:mRNA catabolic process"/>
    <property type="evidence" value="ECO:0007669"/>
    <property type="project" value="TreeGrafter"/>
</dbReference>
<dbReference type="EMBL" id="CP158357">
    <property type="protein sequence ID" value="XBX76728.1"/>
    <property type="molecule type" value="Genomic_DNA"/>
</dbReference>
<accession>A0AAU7VSC4</accession>
<reference evidence="4" key="1">
    <citation type="submission" date="2024-06" db="EMBL/GenBank/DDBJ databases">
        <title>Draft genome sequence of Microbacterium sp. strain A8/3-1, isolated from Oxytropis tragacanthoides Fisch. ex DC. Root nodules in the Altai region of Russia.</title>
        <authorList>
            <person name="Sazanova A."/>
            <person name="Guro P."/>
            <person name="Kuznetsova I."/>
            <person name="Belimov A."/>
            <person name="Safronova V."/>
        </authorList>
    </citation>
    <scope>NUCLEOTIDE SEQUENCE</scope>
    <source>
        <strain evidence="4">A8/3-1</strain>
    </source>
</reference>
<name>A0AAU7VSC4_9MICO</name>
<dbReference type="AlphaFoldDB" id="A0AAU7VSC4"/>
<dbReference type="SUPFAM" id="SSF50118">
    <property type="entry name" value="Cell growth inhibitor/plasmid maintenance toxic component"/>
    <property type="match status" value="1"/>
</dbReference>
<evidence type="ECO:0000256" key="2">
    <source>
        <dbReference type="ARBA" id="ARBA00022649"/>
    </source>
</evidence>
<dbReference type="GO" id="GO:0003677">
    <property type="term" value="F:DNA binding"/>
    <property type="evidence" value="ECO:0007669"/>
    <property type="project" value="InterPro"/>
</dbReference>
<dbReference type="PANTHER" id="PTHR33988">
    <property type="entry name" value="ENDORIBONUCLEASE MAZF-RELATED"/>
    <property type="match status" value="1"/>
</dbReference>
<evidence type="ECO:0000313" key="4">
    <source>
        <dbReference type="EMBL" id="XBX76728.1"/>
    </source>
</evidence>
<dbReference type="GO" id="GO:0016787">
    <property type="term" value="F:hydrolase activity"/>
    <property type="evidence" value="ECO:0007669"/>
    <property type="project" value="UniProtKB-KW"/>
</dbReference>
<evidence type="ECO:0000256" key="3">
    <source>
        <dbReference type="PIRNR" id="PIRNR033490"/>
    </source>
</evidence>
<proteinExistence type="inferred from homology"/>
<sequence>MTDSTISFLRRGQIVLVSFDPATGTEANKTRPAVVVSNNTANAVAVRRAHATVTVVPMTSNTTTVLPFQVLLPAAATGLDRDSKAQSEQVRTISTARIVRPMGWVPAEIMGAIDETLRLHLAL</sequence>
<dbReference type="GO" id="GO:0016075">
    <property type="term" value="P:rRNA catabolic process"/>
    <property type="evidence" value="ECO:0007669"/>
    <property type="project" value="TreeGrafter"/>
</dbReference>
<dbReference type="GO" id="GO:0004521">
    <property type="term" value="F:RNA endonuclease activity"/>
    <property type="evidence" value="ECO:0007669"/>
    <property type="project" value="TreeGrafter"/>
</dbReference>
<dbReference type="Gene3D" id="2.30.30.110">
    <property type="match status" value="1"/>
</dbReference>
<evidence type="ECO:0000256" key="1">
    <source>
        <dbReference type="ARBA" id="ARBA00007521"/>
    </source>
</evidence>
<dbReference type="Pfam" id="PF02452">
    <property type="entry name" value="PemK_toxin"/>
    <property type="match status" value="1"/>
</dbReference>
<dbReference type="RefSeq" id="WP_350350322.1">
    <property type="nucleotide sequence ID" value="NZ_CP158357.1"/>
</dbReference>
<dbReference type="InterPro" id="IPR011067">
    <property type="entry name" value="Plasmid_toxin/cell-grow_inhib"/>
</dbReference>
<keyword evidence="3" id="KW-0540">Nuclease</keyword>
<comment type="function">
    <text evidence="3">Toxic component of a type II toxin-antitoxin (TA) system.</text>
</comment>
<gene>
    <name evidence="4" type="ORF">ABS642_12485</name>
</gene>
<protein>
    <recommendedName>
        <fullName evidence="3">mRNA interferase</fullName>
        <ecNumber evidence="3">3.1.-.-</ecNumber>
    </recommendedName>
</protein>
<keyword evidence="2" id="KW-1277">Toxin-antitoxin system</keyword>